<keyword evidence="4 6" id="KW-1133">Transmembrane helix</keyword>
<evidence type="ECO:0000256" key="6">
    <source>
        <dbReference type="SAM" id="Phobius"/>
    </source>
</evidence>
<dbReference type="Pfam" id="PF06609">
    <property type="entry name" value="TRI12"/>
    <property type="match status" value="1"/>
</dbReference>
<name>A0ABR1R3Y4_9PEZI</name>
<feature type="transmembrane region" description="Helical" evidence="6">
    <location>
        <begin position="169"/>
        <end position="192"/>
    </location>
</feature>
<dbReference type="Gene3D" id="1.20.1250.20">
    <property type="entry name" value="MFS general substrate transporter like domains"/>
    <property type="match status" value="1"/>
</dbReference>
<keyword evidence="3 6" id="KW-0812">Transmembrane</keyword>
<gene>
    <name evidence="7" type="ORF">PG991_015140</name>
</gene>
<accession>A0ABR1R3Y4</accession>
<feature type="transmembrane region" description="Helical" evidence="6">
    <location>
        <begin position="213"/>
        <end position="232"/>
    </location>
</feature>
<dbReference type="PANTHER" id="PTHR23501">
    <property type="entry name" value="MAJOR FACILITATOR SUPERFAMILY"/>
    <property type="match status" value="1"/>
</dbReference>
<evidence type="ECO:0000256" key="5">
    <source>
        <dbReference type="ARBA" id="ARBA00023136"/>
    </source>
</evidence>
<protein>
    <submittedName>
        <fullName evidence="7">Efflux pump antibiotic resistance protein</fullName>
    </submittedName>
</protein>
<feature type="transmembrane region" description="Helical" evidence="6">
    <location>
        <begin position="93"/>
        <end position="113"/>
    </location>
</feature>
<keyword evidence="5 6" id="KW-0472">Membrane</keyword>
<dbReference type="Proteomes" id="UP001396898">
    <property type="component" value="Unassembled WGS sequence"/>
</dbReference>
<dbReference type="InterPro" id="IPR036259">
    <property type="entry name" value="MFS_trans_sf"/>
</dbReference>
<dbReference type="SUPFAM" id="SSF103473">
    <property type="entry name" value="MFS general substrate transporter"/>
    <property type="match status" value="1"/>
</dbReference>
<sequence>MGLALAVGTLTGPWVGALFIEFVTWRWIGWINLPFCAVAFILAWVFLRLKTIDLALGSKIRRLDILGMILFASGTTLFALSLSWAGALFPWTSWQTLVPLIMGLFVLTIFAIYEARPVEPRIPHRMFSNRTFGAALASGLLNWMLTYSLVLYISLFFQAAFLQPPLQAAITGISLACVTFGFSFLAPIMMQYTRLCSLVGRDTSMAMNHAFQVFRGVGIGTVFSTTTMQLQARVELVDDMGLGAGLLVMSHLFGALIGQAIGSAVSSASLQRAKTDLGPLPEPLRVLESPYEAIESIPTLGALEYPDEVRAKLVDAYQSPFQRMWVVMT</sequence>
<feature type="transmembrane region" description="Helical" evidence="6">
    <location>
        <begin position="244"/>
        <end position="265"/>
    </location>
</feature>
<evidence type="ECO:0000313" key="7">
    <source>
        <dbReference type="EMBL" id="KAK7998661.1"/>
    </source>
</evidence>
<evidence type="ECO:0000256" key="4">
    <source>
        <dbReference type="ARBA" id="ARBA00022989"/>
    </source>
</evidence>
<evidence type="ECO:0000256" key="2">
    <source>
        <dbReference type="ARBA" id="ARBA00022448"/>
    </source>
</evidence>
<keyword evidence="2" id="KW-0813">Transport</keyword>
<organism evidence="7 8">
    <name type="scientific">Apiospora marii</name>
    <dbReference type="NCBI Taxonomy" id="335849"/>
    <lineage>
        <taxon>Eukaryota</taxon>
        <taxon>Fungi</taxon>
        <taxon>Dikarya</taxon>
        <taxon>Ascomycota</taxon>
        <taxon>Pezizomycotina</taxon>
        <taxon>Sordariomycetes</taxon>
        <taxon>Xylariomycetidae</taxon>
        <taxon>Amphisphaeriales</taxon>
        <taxon>Apiosporaceae</taxon>
        <taxon>Apiospora</taxon>
    </lineage>
</organism>
<evidence type="ECO:0000256" key="3">
    <source>
        <dbReference type="ARBA" id="ARBA00022692"/>
    </source>
</evidence>
<proteinExistence type="predicted"/>
<keyword evidence="8" id="KW-1185">Reference proteome</keyword>
<comment type="subcellular location">
    <subcellularLocation>
        <location evidence="1">Membrane</location>
        <topology evidence="1">Multi-pass membrane protein</topology>
    </subcellularLocation>
</comment>
<dbReference type="InterPro" id="IPR010573">
    <property type="entry name" value="MFS_Str1/Tri12-like"/>
</dbReference>
<feature type="transmembrane region" description="Helical" evidence="6">
    <location>
        <begin position="27"/>
        <end position="47"/>
    </location>
</feature>
<comment type="caution">
    <text evidence="7">The sequence shown here is derived from an EMBL/GenBank/DDBJ whole genome shotgun (WGS) entry which is preliminary data.</text>
</comment>
<dbReference type="PANTHER" id="PTHR23501:SF156">
    <property type="entry name" value="TRANSPORTER, PUTATIVE-RELATED"/>
    <property type="match status" value="1"/>
</dbReference>
<dbReference type="EMBL" id="JAQQWI010000021">
    <property type="protein sequence ID" value="KAK7998661.1"/>
    <property type="molecule type" value="Genomic_DNA"/>
</dbReference>
<feature type="transmembrane region" description="Helical" evidence="6">
    <location>
        <begin position="68"/>
        <end position="87"/>
    </location>
</feature>
<evidence type="ECO:0000256" key="1">
    <source>
        <dbReference type="ARBA" id="ARBA00004141"/>
    </source>
</evidence>
<feature type="transmembrane region" description="Helical" evidence="6">
    <location>
        <begin position="134"/>
        <end position="157"/>
    </location>
</feature>
<reference evidence="7 8" key="1">
    <citation type="submission" date="2023-01" db="EMBL/GenBank/DDBJ databases">
        <title>Analysis of 21 Apiospora genomes using comparative genomics revels a genus with tremendous synthesis potential of carbohydrate active enzymes and secondary metabolites.</title>
        <authorList>
            <person name="Sorensen T."/>
        </authorList>
    </citation>
    <scope>NUCLEOTIDE SEQUENCE [LARGE SCALE GENOMIC DNA]</scope>
    <source>
        <strain evidence="7 8">CBS 20057</strain>
    </source>
</reference>
<evidence type="ECO:0000313" key="8">
    <source>
        <dbReference type="Proteomes" id="UP001396898"/>
    </source>
</evidence>